<dbReference type="Proteomes" id="UP000054302">
    <property type="component" value="Unassembled WGS sequence"/>
</dbReference>
<dbReference type="PANTHER" id="PTHR43791">
    <property type="entry name" value="PERMEASE-RELATED"/>
    <property type="match status" value="1"/>
</dbReference>
<evidence type="ECO:0000256" key="4">
    <source>
        <dbReference type="ARBA" id="ARBA00022989"/>
    </source>
</evidence>
<organism evidence="8 9">
    <name type="scientific">Exophiala mesophila</name>
    <name type="common">Black yeast-like fungus</name>
    <dbReference type="NCBI Taxonomy" id="212818"/>
    <lineage>
        <taxon>Eukaryota</taxon>
        <taxon>Fungi</taxon>
        <taxon>Dikarya</taxon>
        <taxon>Ascomycota</taxon>
        <taxon>Pezizomycotina</taxon>
        <taxon>Eurotiomycetes</taxon>
        <taxon>Chaetothyriomycetidae</taxon>
        <taxon>Chaetothyriales</taxon>
        <taxon>Herpotrichiellaceae</taxon>
        <taxon>Exophiala</taxon>
    </lineage>
</organism>
<dbReference type="InterPro" id="IPR020846">
    <property type="entry name" value="MFS_dom"/>
</dbReference>
<feature type="transmembrane region" description="Helical" evidence="6">
    <location>
        <begin position="98"/>
        <end position="118"/>
    </location>
</feature>
<evidence type="ECO:0000256" key="5">
    <source>
        <dbReference type="ARBA" id="ARBA00023136"/>
    </source>
</evidence>
<feature type="transmembrane region" description="Helical" evidence="6">
    <location>
        <begin position="157"/>
        <end position="176"/>
    </location>
</feature>
<reference evidence="8 9" key="1">
    <citation type="submission" date="2015-01" db="EMBL/GenBank/DDBJ databases">
        <title>The Genome Sequence of Exophiala mesophila CBS40295.</title>
        <authorList>
            <consortium name="The Broad Institute Genomics Platform"/>
            <person name="Cuomo C."/>
            <person name="de Hoog S."/>
            <person name="Gorbushina A."/>
            <person name="Stielow B."/>
            <person name="Teixiera M."/>
            <person name="Abouelleil A."/>
            <person name="Chapman S.B."/>
            <person name="Priest M."/>
            <person name="Young S.K."/>
            <person name="Wortman J."/>
            <person name="Nusbaum C."/>
            <person name="Birren B."/>
        </authorList>
    </citation>
    <scope>NUCLEOTIDE SEQUENCE [LARGE SCALE GENOMIC DNA]</scope>
    <source>
        <strain evidence="8 9">CBS 40295</strain>
    </source>
</reference>
<dbReference type="FunFam" id="1.20.1250.20:FF:000013">
    <property type="entry name" value="MFS general substrate transporter"/>
    <property type="match status" value="1"/>
</dbReference>
<dbReference type="EMBL" id="KN847520">
    <property type="protein sequence ID" value="KIV96597.1"/>
    <property type="molecule type" value="Genomic_DNA"/>
</dbReference>
<accession>A0A0D1ZPT0</accession>
<feature type="transmembrane region" description="Helical" evidence="6">
    <location>
        <begin position="130"/>
        <end position="150"/>
    </location>
</feature>
<dbReference type="GeneID" id="27318285"/>
<dbReference type="PANTHER" id="PTHR43791:SF52">
    <property type="entry name" value="TRANSPORTER, PUTATIVE (AFU_ORTHOLOGUE AFUA_1G11820)-RELATED"/>
    <property type="match status" value="1"/>
</dbReference>
<keyword evidence="3 6" id="KW-0812">Transmembrane</keyword>
<evidence type="ECO:0000256" key="6">
    <source>
        <dbReference type="SAM" id="Phobius"/>
    </source>
</evidence>
<dbReference type="GO" id="GO:0022857">
    <property type="term" value="F:transmembrane transporter activity"/>
    <property type="evidence" value="ECO:0007669"/>
    <property type="project" value="InterPro"/>
</dbReference>
<keyword evidence="9" id="KW-1185">Reference proteome</keyword>
<dbReference type="SUPFAM" id="SSF103473">
    <property type="entry name" value="MFS general substrate transporter"/>
    <property type="match status" value="1"/>
</dbReference>
<dbReference type="OrthoDB" id="19923at2759"/>
<dbReference type="GO" id="GO:0016020">
    <property type="term" value="C:membrane"/>
    <property type="evidence" value="ECO:0007669"/>
    <property type="project" value="UniProtKB-SubCell"/>
</dbReference>
<dbReference type="Pfam" id="PF07690">
    <property type="entry name" value="MFS_1"/>
    <property type="match status" value="1"/>
</dbReference>
<dbReference type="AlphaFoldDB" id="A0A0D1ZPT0"/>
<evidence type="ECO:0000256" key="2">
    <source>
        <dbReference type="ARBA" id="ARBA00022448"/>
    </source>
</evidence>
<feature type="transmembrane region" description="Helical" evidence="6">
    <location>
        <begin position="22"/>
        <end position="45"/>
    </location>
</feature>
<protein>
    <recommendedName>
        <fullName evidence="7">Major facilitator superfamily (MFS) profile domain-containing protein</fullName>
    </recommendedName>
</protein>
<evidence type="ECO:0000313" key="8">
    <source>
        <dbReference type="EMBL" id="KIV96597.1"/>
    </source>
</evidence>
<dbReference type="PROSITE" id="PS50850">
    <property type="entry name" value="MFS"/>
    <property type="match status" value="1"/>
</dbReference>
<dbReference type="HOGENOM" id="CLU_001265_0_3_1"/>
<dbReference type="InterPro" id="IPR011701">
    <property type="entry name" value="MFS"/>
</dbReference>
<feature type="transmembrane region" description="Helical" evidence="6">
    <location>
        <begin position="188"/>
        <end position="208"/>
    </location>
</feature>
<feature type="domain" description="Major facilitator superfamily (MFS) profile" evidence="7">
    <location>
        <begin position="1"/>
        <end position="278"/>
    </location>
</feature>
<name>A0A0D1ZPT0_EXOME</name>
<feature type="transmembrane region" description="Helical" evidence="6">
    <location>
        <begin position="247"/>
        <end position="275"/>
    </location>
</feature>
<dbReference type="VEuPathDB" id="FungiDB:PV10_00440"/>
<evidence type="ECO:0000259" key="7">
    <source>
        <dbReference type="PROSITE" id="PS50850"/>
    </source>
</evidence>
<dbReference type="RefSeq" id="XP_016228171.1">
    <property type="nucleotide sequence ID" value="XM_016364522.1"/>
</dbReference>
<dbReference type="InterPro" id="IPR036259">
    <property type="entry name" value="MFS_trans_sf"/>
</dbReference>
<proteinExistence type="predicted"/>
<keyword evidence="2" id="KW-0813">Transport</keyword>
<feature type="transmembrane region" description="Helical" evidence="6">
    <location>
        <begin position="220"/>
        <end position="241"/>
    </location>
</feature>
<dbReference type="STRING" id="212818.A0A0D1ZPT0"/>
<dbReference type="OMA" id="YLAWRWI"/>
<keyword evidence="4 6" id="KW-1133">Transmembrane helix</keyword>
<evidence type="ECO:0000256" key="3">
    <source>
        <dbReference type="ARBA" id="ARBA00022692"/>
    </source>
</evidence>
<evidence type="ECO:0000313" key="9">
    <source>
        <dbReference type="Proteomes" id="UP000054302"/>
    </source>
</evidence>
<keyword evidence="5 6" id="KW-0472">Membrane</keyword>
<gene>
    <name evidence="8" type="ORF">PV10_00440</name>
</gene>
<comment type="subcellular location">
    <subcellularLocation>
        <location evidence="1">Membrane</location>
        <topology evidence="1">Multi-pass membrane protein</topology>
    </subcellularLocation>
</comment>
<evidence type="ECO:0000256" key="1">
    <source>
        <dbReference type="ARBA" id="ARBA00004141"/>
    </source>
</evidence>
<dbReference type="Gene3D" id="1.20.1250.20">
    <property type="entry name" value="MFS general substrate transporter like domains"/>
    <property type="match status" value="1"/>
</dbReference>
<sequence>MAFGGLIAFGIGHMDGIGGYLAWRWIFIIEGIFTVVIALGVIVLMPNWPDKAKHLNDEERRVLLNKLSRDQKEYVEEKTSWAVIWDCVKDIKLYCSALIYFGCAVTSSASAYFFPSILVDLGWTALKAQYMLIPISMAGLVTTVSIGFLSDHTRHRYGFAVGPLFLVVIGYILLLIPHDQIQVGVRYFALYLLTCGVFAATTISMTWMNNNIVGAKRRGISIGIMLGFGNCGSILGSNIFLTRQAPVYRIGFGVALGATVLAQITATILFVYVWWENKQKATGKRDHLLTLSNDQQNALADKHPNYRYTY</sequence>